<evidence type="ECO:0000256" key="3">
    <source>
        <dbReference type="ARBA" id="ARBA00004496"/>
    </source>
</evidence>
<dbReference type="NCBIfam" id="NF008277">
    <property type="entry name" value="PRK11055.1"/>
    <property type="match status" value="1"/>
</dbReference>
<comment type="pathway">
    <text evidence="5 13">Carbohydrate metabolism; hexose metabolism.</text>
</comment>
<sequence length="439" mass="48624">MVSVTRAVFGELPSGGGTVEKFQLRSDQLSVDIISWGCTITALHVKDRQGKASDVVLGFAELEGYLQKQPYFGAVVGRVANRIAKGRFTVDGKEYHLPINREPNSLHGGFRGFDKLPVLEPDYLVGSLSSARCCSHWEEQTVQGSVRSTTVRAEDFQKMPGYLQKQPYFGAVVGRVANRIAKGRFTVDGKEYHLPINREPNSLHGGFRGFDKVLWTPQVLSNGVQFSRVSPDGEEGYPGELKVWVTYTLDGGELIINYRAQASQTTPVNLTNHSYFNLAGQGSPDIYDHEVTIAAEAYLPVDETLIPTGVIAPVEGTAFDLRKPVELGKHLQDFHIPGFDHNFCLQGSKEKHFCARVRHAGSGRILEVYTTQPGVQFYTANFLDGTLRGKNGAIYPKHSGFCLETQNWPDAVNQPQFPPVLLRPGEEYNHTTCFKFSVA</sequence>
<dbReference type="InterPro" id="IPR047215">
    <property type="entry name" value="Galactose_mutarotase-like"/>
</dbReference>
<evidence type="ECO:0000256" key="2">
    <source>
        <dbReference type="ARBA" id="ARBA00001712"/>
    </source>
</evidence>
<dbReference type="PROSITE" id="PS00545">
    <property type="entry name" value="ALDOSE_1_EPIMERASE"/>
    <property type="match status" value="1"/>
</dbReference>
<comment type="pathway">
    <text evidence="4">Carbohydrate metabolism; galactose metabolism.</text>
</comment>
<keyword evidence="8" id="KW-0963">Cytoplasm</keyword>
<dbReference type="Proteomes" id="UP000710432">
    <property type="component" value="Unassembled WGS sequence"/>
</dbReference>
<dbReference type="CDD" id="cd09019">
    <property type="entry name" value="galactose_mutarotase_like"/>
    <property type="match status" value="1"/>
</dbReference>
<evidence type="ECO:0000256" key="9">
    <source>
        <dbReference type="ARBA" id="ARBA00022553"/>
    </source>
</evidence>
<comment type="function">
    <text evidence="12">Mutarotase that catalyzes the interconversion of beta-D-galactose and alpha-D-galactose during galactose metabolism. Beta-D-galactose is metabolized in the liver into glucose 1-phosphate, the primary metabolic fuel, by the action of four enzymes that constitute the Leloir pathway: GALM, GALK1 (galactokinase), GALT (galactose-1-phosphate uridylyltransferase) and GALE (UDP-galactose-4'-epimerase). Involved in the maintenance of the equilibrium between the beta- and alpha-anomers of galactose, therefore ensuring a sufficient supply of the alpha-anomer for GALK1. Also active on D-glucose although shows a preference for galactose over glucose.</text>
</comment>
<dbReference type="InterPro" id="IPR018052">
    <property type="entry name" value="Ald1_epimerase_CS"/>
</dbReference>
<comment type="subcellular location">
    <subcellularLocation>
        <location evidence="3">Cytoplasm</location>
    </subcellularLocation>
</comment>
<dbReference type="Gene3D" id="2.70.98.10">
    <property type="match status" value="2"/>
</dbReference>
<name>A0A8J6KUS2_MICOH</name>
<comment type="similarity">
    <text evidence="6 13">Belongs to the aldose epimerase family.</text>
</comment>
<dbReference type="FunFam" id="2.70.98.10:FF:000003">
    <property type="entry name" value="Aldose 1-epimerase"/>
    <property type="match status" value="1"/>
</dbReference>
<reference evidence="17" key="1">
    <citation type="submission" date="2020-03" db="EMBL/GenBank/DDBJ databases">
        <title>Studies in the Genomics of Life Span.</title>
        <authorList>
            <person name="Glass D."/>
        </authorList>
    </citation>
    <scope>NUCLEOTIDE SEQUENCE</scope>
    <source>
        <strain evidence="17">LTLLF</strain>
        <tissue evidence="17">Muscle</tissue>
    </source>
</reference>
<dbReference type="PANTHER" id="PTHR10091:SF0">
    <property type="entry name" value="GALACTOSE MUTAROTASE"/>
    <property type="match status" value="1"/>
</dbReference>
<evidence type="ECO:0000313" key="18">
    <source>
        <dbReference type="Proteomes" id="UP000710432"/>
    </source>
</evidence>
<dbReference type="GO" id="GO:0004034">
    <property type="term" value="F:aldose 1-epimerase activity"/>
    <property type="evidence" value="ECO:0007669"/>
    <property type="project" value="UniProtKB-EC"/>
</dbReference>
<dbReference type="UniPathway" id="UPA00242"/>
<evidence type="ECO:0000256" key="4">
    <source>
        <dbReference type="ARBA" id="ARBA00004947"/>
    </source>
</evidence>
<dbReference type="SUPFAM" id="SSF74650">
    <property type="entry name" value="Galactose mutarotase-like"/>
    <property type="match status" value="2"/>
</dbReference>
<keyword evidence="11 13" id="KW-0119">Carbohydrate metabolism</keyword>
<evidence type="ECO:0000256" key="14">
    <source>
        <dbReference type="PIRSR" id="PIRSR005096-1"/>
    </source>
</evidence>
<keyword evidence="9" id="KW-0597">Phosphoprotein</keyword>
<evidence type="ECO:0000256" key="13">
    <source>
        <dbReference type="PIRNR" id="PIRNR005096"/>
    </source>
</evidence>
<protein>
    <recommendedName>
        <fullName evidence="13">Aldose 1-epimerase</fullName>
        <ecNumber evidence="13">5.1.3.3</ecNumber>
    </recommendedName>
</protein>
<dbReference type="InterPro" id="IPR008183">
    <property type="entry name" value="Aldose_1/G6P_1-epimerase"/>
</dbReference>
<dbReference type="Pfam" id="PF01263">
    <property type="entry name" value="Aldose_epim"/>
    <property type="match status" value="2"/>
</dbReference>
<feature type="binding site" evidence="15">
    <location>
        <position position="340"/>
    </location>
    <ligand>
        <name>beta-D-galactose</name>
        <dbReference type="ChEBI" id="CHEBI:27667"/>
    </ligand>
</feature>
<comment type="caution">
    <text evidence="17">The sequence shown here is derived from an EMBL/GenBank/DDBJ whole genome shotgun (WGS) entry which is preliminary data.</text>
</comment>
<dbReference type="GO" id="GO:0033499">
    <property type="term" value="P:galactose catabolic process via UDP-galactose, Leloir pathway"/>
    <property type="evidence" value="ECO:0007669"/>
    <property type="project" value="TreeGrafter"/>
</dbReference>
<feature type="binding site" evidence="16">
    <location>
        <begin position="273"/>
        <end position="275"/>
    </location>
    <ligand>
        <name>beta-D-galactose</name>
        <dbReference type="ChEBI" id="CHEBI:27667"/>
    </ligand>
</feature>
<dbReference type="GO" id="GO:0005737">
    <property type="term" value="C:cytoplasm"/>
    <property type="evidence" value="ECO:0007669"/>
    <property type="project" value="UniProtKB-SubCell"/>
</dbReference>
<evidence type="ECO:0000256" key="6">
    <source>
        <dbReference type="ARBA" id="ARBA00006206"/>
    </source>
</evidence>
<accession>A0A8J6KUS2</accession>
<evidence type="ECO:0000256" key="10">
    <source>
        <dbReference type="ARBA" id="ARBA00023235"/>
    </source>
</evidence>
<evidence type="ECO:0000256" key="15">
    <source>
        <dbReference type="PIRSR" id="PIRSR005096-2"/>
    </source>
</evidence>
<gene>
    <name evidence="17" type="ORF">LTLLF_156775</name>
</gene>
<comment type="catalytic activity">
    <reaction evidence="2">
        <text>alpha-D-galactose = beta-D-galactose</text>
        <dbReference type="Rhea" id="RHEA:28675"/>
        <dbReference type="ChEBI" id="CHEBI:27667"/>
        <dbReference type="ChEBI" id="CHEBI:28061"/>
        <dbReference type="EC" id="5.1.3.3"/>
    </reaction>
    <physiologicalReaction direction="right-to-left" evidence="2">
        <dbReference type="Rhea" id="RHEA:28677"/>
    </physiologicalReaction>
</comment>
<dbReference type="EMBL" id="JAATJU010022700">
    <property type="protein sequence ID" value="KAH0509829.1"/>
    <property type="molecule type" value="Genomic_DNA"/>
</dbReference>
<feature type="binding site" evidence="16">
    <location>
        <begin position="178"/>
        <end position="179"/>
    </location>
    <ligand>
        <name>beta-D-galactose</name>
        <dbReference type="ChEBI" id="CHEBI:27667"/>
    </ligand>
</feature>
<evidence type="ECO:0000256" key="8">
    <source>
        <dbReference type="ARBA" id="ARBA00022490"/>
    </source>
</evidence>
<dbReference type="PIRSF" id="PIRSF005096">
    <property type="entry name" value="GALM"/>
    <property type="match status" value="1"/>
</dbReference>
<evidence type="ECO:0000256" key="1">
    <source>
        <dbReference type="ARBA" id="ARBA00001614"/>
    </source>
</evidence>
<dbReference type="InterPro" id="IPR011013">
    <property type="entry name" value="Gal_mutarotase_sf_dom"/>
</dbReference>
<feature type="active site" description="Proton donor" evidence="14">
    <location>
        <position position="273"/>
    </location>
</feature>
<evidence type="ECO:0000256" key="12">
    <source>
        <dbReference type="ARBA" id="ARBA00045743"/>
    </source>
</evidence>
<dbReference type="InterPro" id="IPR014718">
    <property type="entry name" value="GH-type_carb-bd"/>
</dbReference>
<organism evidence="17 18">
    <name type="scientific">Microtus ochrogaster</name>
    <name type="common">Prairie vole</name>
    <dbReference type="NCBI Taxonomy" id="79684"/>
    <lineage>
        <taxon>Eukaryota</taxon>
        <taxon>Metazoa</taxon>
        <taxon>Chordata</taxon>
        <taxon>Craniata</taxon>
        <taxon>Vertebrata</taxon>
        <taxon>Euteleostomi</taxon>
        <taxon>Mammalia</taxon>
        <taxon>Eutheria</taxon>
        <taxon>Euarchontoglires</taxon>
        <taxon>Glires</taxon>
        <taxon>Rodentia</taxon>
        <taxon>Myomorpha</taxon>
        <taxon>Muroidea</taxon>
        <taxon>Cricetidae</taxon>
        <taxon>Arvicolinae</taxon>
        <taxon>Microtus</taxon>
    </lineage>
</organism>
<evidence type="ECO:0000313" key="17">
    <source>
        <dbReference type="EMBL" id="KAH0509829.1"/>
    </source>
</evidence>
<dbReference type="GO" id="GO:0030246">
    <property type="term" value="F:carbohydrate binding"/>
    <property type="evidence" value="ECO:0007669"/>
    <property type="project" value="InterPro"/>
</dbReference>
<evidence type="ECO:0000256" key="5">
    <source>
        <dbReference type="ARBA" id="ARBA00005028"/>
    </source>
</evidence>
<feature type="active site" description="Proton acceptor" evidence="14">
    <location>
        <position position="404"/>
    </location>
</feature>
<proteinExistence type="inferred from homology"/>
<dbReference type="UniPathway" id="UPA00214"/>
<keyword evidence="10 13" id="KW-0413">Isomerase</keyword>
<dbReference type="PANTHER" id="PTHR10091">
    <property type="entry name" value="ALDOSE-1-EPIMERASE"/>
    <property type="match status" value="1"/>
</dbReference>
<comment type="catalytic activity">
    <reaction evidence="1 13">
        <text>alpha-D-glucose = beta-D-glucose</text>
        <dbReference type="Rhea" id="RHEA:10264"/>
        <dbReference type="ChEBI" id="CHEBI:15903"/>
        <dbReference type="ChEBI" id="CHEBI:17925"/>
        <dbReference type="EC" id="5.1.3.3"/>
    </reaction>
</comment>
<dbReference type="GO" id="GO:0006006">
    <property type="term" value="P:glucose metabolic process"/>
    <property type="evidence" value="ECO:0007669"/>
    <property type="project" value="TreeGrafter"/>
</dbReference>
<dbReference type="InterPro" id="IPR015443">
    <property type="entry name" value="Aldose_1-epimerase"/>
</dbReference>
<evidence type="ECO:0000256" key="16">
    <source>
        <dbReference type="PIRSR" id="PIRSR005096-3"/>
    </source>
</evidence>
<evidence type="ECO:0000256" key="7">
    <source>
        <dbReference type="ARBA" id="ARBA00011245"/>
    </source>
</evidence>
<comment type="subunit">
    <text evidence="7 13">Monomer.</text>
</comment>
<evidence type="ECO:0000256" key="11">
    <source>
        <dbReference type="ARBA" id="ARBA00023277"/>
    </source>
</evidence>
<dbReference type="AlphaFoldDB" id="A0A8J6KUS2"/>
<dbReference type="EC" id="5.1.3.3" evidence="13"/>